<dbReference type="Gene3D" id="1.20.120.10">
    <property type="entry name" value="Cytochrome c/b562"/>
    <property type="match status" value="1"/>
</dbReference>
<organism evidence="4 7">
    <name type="scientific">Pseudoxanthomonas winnipegensis</name>
    <dbReference type="NCBI Taxonomy" id="2480810"/>
    <lineage>
        <taxon>Bacteria</taxon>
        <taxon>Pseudomonadati</taxon>
        <taxon>Pseudomonadota</taxon>
        <taxon>Gammaproteobacteria</taxon>
        <taxon>Lysobacterales</taxon>
        <taxon>Lysobacteraceae</taxon>
        <taxon>Pseudoxanthomonas</taxon>
    </lineage>
</organism>
<evidence type="ECO:0000313" key="9">
    <source>
        <dbReference type="Proteomes" id="UP000294164"/>
    </source>
</evidence>
<sequence length="138" mass="14729">MASQASRFLFLFLLGLLVGGVITVMGMRALQARQDPFPHSVMHVMAKQTDVLKANLAANRCTASDALPRLQTLRAVSNDLETAFPDLAEDSRFVTHAGQLRATLDGALSAPPVGCPDTKAVVARIGEACKACHDDFAH</sequence>
<gene>
    <name evidence="5" type="ORF">EA655_01740</name>
    <name evidence="4" type="ORF">EA656_03615</name>
    <name evidence="2" type="ORF">EA658_07505</name>
    <name evidence="3" type="ORF">EA661_09345</name>
    <name evidence="1" type="ORF">QE383_001186</name>
</gene>
<dbReference type="GeneID" id="93829344"/>
<dbReference type="EMBL" id="JAUTBB010000001">
    <property type="protein sequence ID" value="MDQ1118878.1"/>
    <property type="molecule type" value="Genomic_DNA"/>
</dbReference>
<dbReference type="EMBL" id="SHME01000002">
    <property type="protein sequence ID" value="TAA20781.1"/>
    <property type="molecule type" value="Genomic_DNA"/>
</dbReference>
<evidence type="ECO:0000313" key="7">
    <source>
        <dbReference type="Proteomes" id="UP000292087"/>
    </source>
</evidence>
<dbReference type="GO" id="GO:0022900">
    <property type="term" value="P:electron transport chain"/>
    <property type="evidence" value="ECO:0007669"/>
    <property type="project" value="InterPro"/>
</dbReference>
<evidence type="ECO:0000313" key="3">
    <source>
        <dbReference type="EMBL" id="TAA29743.1"/>
    </source>
</evidence>
<evidence type="ECO:0000313" key="5">
    <source>
        <dbReference type="EMBL" id="TAA46433.1"/>
    </source>
</evidence>
<dbReference type="GO" id="GO:0020037">
    <property type="term" value="F:heme binding"/>
    <property type="evidence" value="ECO:0007669"/>
    <property type="project" value="InterPro"/>
</dbReference>
<accession>A0A4Q9TGX4</accession>
<dbReference type="EMBL" id="SHMB01000003">
    <property type="protein sequence ID" value="TAA29743.1"/>
    <property type="molecule type" value="Genomic_DNA"/>
</dbReference>
<dbReference type="InterPro" id="IPR010980">
    <property type="entry name" value="Cyt_c/b562"/>
</dbReference>
<comment type="caution">
    <text evidence="4">The sequence shown here is derived from an EMBL/GenBank/DDBJ whole genome shotgun (WGS) entry which is preliminary data.</text>
</comment>
<proteinExistence type="predicted"/>
<accession>A0A4Q8LYR6</accession>
<dbReference type="Proteomes" id="UP000291286">
    <property type="component" value="Unassembled WGS sequence"/>
</dbReference>
<dbReference type="SUPFAM" id="SSF47175">
    <property type="entry name" value="Cytochromes"/>
    <property type="match status" value="1"/>
</dbReference>
<dbReference type="Proteomes" id="UP000293089">
    <property type="component" value="Unassembled WGS sequence"/>
</dbReference>
<dbReference type="EMBL" id="SHMG01000001">
    <property type="protein sequence ID" value="TAA46433.1"/>
    <property type="molecule type" value="Genomic_DNA"/>
</dbReference>
<dbReference type="EMBL" id="SHMF01000001">
    <property type="protein sequence ID" value="TAA37758.1"/>
    <property type="molecule type" value="Genomic_DNA"/>
</dbReference>
<reference evidence="1" key="2">
    <citation type="submission" date="2023-07" db="EMBL/GenBank/DDBJ databases">
        <title>Functional and genomic diversity of the sorghum phyllosphere microbiome.</title>
        <authorList>
            <person name="Shade A."/>
        </authorList>
    </citation>
    <scope>NUCLEOTIDE SEQUENCE</scope>
    <source>
        <strain evidence="1">SORGH_AS_0908</strain>
    </source>
</reference>
<evidence type="ECO:0000313" key="2">
    <source>
        <dbReference type="EMBL" id="TAA20781.1"/>
    </source>
</evidence>
<dbReference type="InterPro" id="IPR002321">
    <property type="entry name" value="Cyt_c_II"/>
</dbReference>
<dbReference type="Proteomes" id="UP000294164">
    <property type="component" value="Unassembled WGS sequence"/>
</dbReference>
<evidence type="ECO:0000313" key="6">
    <source>
        <dbReference type="Proteomes" id="UP000291286"/>
    </source>
</evidence>
<name>A0A4Q8LYR6_9GAMM</name>
<protein>
    <submittedName>
        <fullName evidence="1">Cytochrome c556</fullName>
    </submittedName>
</protein>
<dbReference type="RefSeq" id="WP_130518039.1">
    <property type="nucleotide sequence ID" value="NZ_CAWZZE010000023.1"/>
</dbReference>
<dbReference type="PROSITE" id="PS51009">
    <property type="entry name" value="CYTCII"/>
    <property type="match status" value="1"/>
</dbReference>
<accession>A0A4Q8M7J5</accession>
<reference evidence="6 7" key="1">
    <citation type="submission" date="2019-02" db="EMBL/GenBank/DDBJ databases">
        <title>WGS of Pseudoxanthomonas species novum from clinical isolates.</title>
        <authorList>
            <person name="Bernier A.-M."/>
            <person name="Bernard K."/>
            <person name="Vachon A."/>
        </authorList>
    </citation>
    <scope>NUCLEOTIDE SEQUENCE [LARGE SCALE GENOMIC DNA]</scope>
    <source>
        <strain evidence="8">NML 170316</strain>
        <strain evidence="5 9">NML130969</strain>
        <strain evidence="4 7">NML140781</strain>
        <strain evidence="2">NML170316</strain>
        <strain evidence="3 6">NML171202</strain>
    </source>
</reference>
<dbReference type="GO" id="GO:0009055">
    <property type="term" value="F:electron transfer activity"/>
    <property type="evidence" value="ECO:0007669"/>
    <property type="project" value="InterPro"/>
</dbReference>
<keyword evidence="8" id="KW-1185">Reference proteome</keyword>
<evidence type="ECO:0000313" key="4">
    <source>
        <dbReference type="EMBL" id="TAA37758.1"/>
    </source>
</evidence>
<dbReference type="OrthoDB" id="5984407at2"/>
<dbReference type="Proteomes" id="UP001234354">
    <property type="component" value="Unassembled WGS sequence"/>
</dbReference>
<accession>A0A4V6MKS4</accession>
<dbReference type="AlphaFoldDB" id="A0A4Q8LYR6"/>
<evidence type="ECO:0000313" key="8">
    <source>
        <dbReference type="Proteomes" id="UP000293089"/>
    </source>
</evidence>
<dbReference type="GO" id="GO:0005506">
    <property type="term" value="F:iron ion binding"/>
    <property type="evidence" value="ECO:0007669"/>
    <property type="project" value="InterPro"/>
</dbReference>
<evidence type="ECO:0000313" key="1">
    <source>
        <dbReference type="EMBL" id="MDQ1118878.1"/>
    </source>
</evidence>
<dbReference type="Proteomes" id="UP000292087">
    <property type="component" value="Unassembled WGS sequence"/>
</dbReference>